<gene>
    <name evidence="15" type="primary">cysK</name>
    <name evidence="13" type="synonym">cysM</name>
    <name evidence="15" type="ORF">BN1095_950004</name>
    <name evidence="14" type="ORF">BN1096_610030</name>
    <name evidence="13" type="ORF">BN1097_600026</name>
</gene>
<dbReference type="EMBL" id="LK932399">
    <property type="protein sequence ID" value="CDS86819.1"/>
    <property type="molecule type" value="Genomic_DNA"/>
</dbReference>
<evidence type="ECO:0000256" key="10">
    <source>
        <dbReference type="PIRSR" id="PIRSR605856-50"/>
    </source>
</evidence>
<dbReference type="FunFam" id="3.40.50.1100:FF:000003">
    <property type="entry name" value="Cystathionine beta-synthase"/>
    <property type="match status" value="1"/>
</dbReference>
<keyword evidence="6 10" id="KW-0663">Pyridoxal phosphate</keyword>
<evidence type="ECO:0000256" key="3">
    <source>
        <dbReference type="ARBA" id="ARBA00007103"/>
    </source>
</evidence>
<comment type="pathway">
    <text evidence="2">Amino-acid biosynthesis; L-cysteine biosynthesis; L-cysteine from L-serine: step 2/2.</text>
</comment>
<dbReference type="AlphaFoldDB" id="A0A069AZR0"/>
<evidence type="ECO:0000259" key="12">
    <source>
        <dbReference type="Pfam" id="PF00291"/>
    </source>
</evidence>
<organism evidence="15">
    <name type="scientific">Clostridioides difficile</name>
    <name type="common">Peptoclostridium difficile</name>
    <dbReference type="NCBI Taxonomy" id="1496"/>
    <lineage>
        <taxon>Bacteria</taxon>
        <taxon>Bacillati</taxon>
        <taxon>Bacillota</taxon>
        <taxon>Clostridia</taxon>
        <taxon>Peptostreptococcales</taxon>
        <taxon>Peptostreptococcaceae</taxon>
        <taxon>Clostridioides</taxon>
    </lineage>
</organism>
<dbReference type="CDD" id="cd01561">
    <property type="entry name" value="CBS_like"/>
    <property type="match status" value="1"/>
</dbReference>
<sequence>MLYNNALELIGNTPVVRLNNLGCTNGCSNIYVKLEKVNPAGSIKDRAVYEMLEGLEQRGELKKGDVLVEATSGNTGIALSMIGKLKGYEVVIVMPETMSVERRNLMKAYGANLVLTDGKAGMAGSIEKANELLKENPNYKSLKQFENKDNPNAHYKTTAVEIMNDVKDLDIFVCGVGTGGTLIGTARYLKEQNPNIRVIALEPKKSPAISENKTGPHKIQGIGANFVPENYDSSVVDEVILVDDEDAFDTVKLLAAKEGILVGISSGANIFGAIEMAKKYPDKKIVTVAPDGVDKYMSMGIF</sequence>
<comment type="catalytic activity">
    <reaction evidence="9">
        <text>O-acetyl-L-serine + hydrogen sulfide = L-cysteine + acetate</text>
        <dbReference type="Rhea" id="RHEA:14829"/>
        <dbReference type="ChEBI" id="CHEBI:29919"/>
        <dbReference type="ChEBI" id="CHEBI:30089"/>
        <dbReference type="ChEBI" id="CHEBI:35235"/>
        <dbReference type="ChEBI" id="CHEBI:58340"/>
        <dbReference type="EC" id="2.5.1.47"/>
    </reaction>
</comment>
<dbReference type="InterPro" id="IPR005859">
    <property type="entry name" value="CysK"/>
</dbReference>
<reference evidence="15" key="1">
    <citation type="submission" date="2014-07" db="EMBL/GenBank/DDBJ databases">
        <authorList>
            <person name="Monot Marc"/>
        </authorList>
    </citation>
    <scope>NUCLEOTIDE SEQUENCE</scope>
    <source>
        <strain evidence="15">7032989</strain>
        <strain evidence="13">7032994</strain>
    </source>
</reference>
<dbReference type="NCBIfam" id="TIGR01139">
    <property type="entry name" value="cysK"/>
    <property type="match status" value="1"/>
</dbReference>
<dbReference type="NCBIfam" id="TIGR01136">
    <property type="entry name" value="cysKM"/>
    <property type="match status" value="1"/>
</dbReference>
<keyword evidence="15" id="KW-0808">Transferase</keyword>
<evidence type="ECO:0000313" key="15">
    <source>
        <dbReference type="EMBL" id="CDT82319.1"/>
    </source>
</evidence>
<name>A0A069AZR0_CLODI</name>
<dbReference type="RefSeq" id="WP_021366598.1">
    <property type="nucleotide sequence ID" value="NZ_BBYB01000069.1"/>
</dbReference>
<feature type="domain" description="Tryptophan synthase beta chain-like PALP" evidence="12">
    <location>
        <begin position="8"/>
        <end position="291"/>
    </location>
</feature>
<dbReference type="InterPro" id="IPR005856">
    <property type="entry name" value="Cys_synth"/>
</dbReference>
<dbReference type="Gene3D" id="3.40.50.1100">
    <property type="match status" value="2"/>
</dbReference>
<feature type="binding site" evidence="10">
    <location>
        <position position="265"/>
    </location>
    <ligand>
        <name>pyridoxal 5'-phosphate</name>
        <dbReference type="ChEBI" id="CHEBI:597326"/>
    </ligand>
</feature>
<evidence type="ECO:0000256" key="11">
    <source>
        <dbReference type="PIRSR" id="PIRSR605856-51"/>
    </source>
</evidence>
<evidence type="ECO:0000313" key="13">
    <source>
        <dbReference type="EMBL" id="CDS86819.1"/>
    </source>
</evidence>
<dbReference type="InterPro" id="IPR036052">
    <property type="entry name" value="TrpB-like_PALP_sf"/>
</dbReference>
<dbReference type="EMBL" id="LK932515">
    <property type="protein sequence ID" value="CDS87132.1"/>
    <property type="molecule type" value="Genomic_DNA"/>
</dbReference>
<evidence type="ECO:0000256" key="4">
    <source>
        <dbReference type="ARBA" id="ARBA00012681"/>
    </source>
</evidence>
<dbReference type="InterPro" id="IPR050214">
    <property type="entry name" value="Cys_Synth/Cystath_Beta-Synth"/>
</dbReference>
<dbReference type="InterPro" id="IPR001926">
    <property type="entry name" value="TrpB-like_PALP"/>
</dbReference>
<evidence type="ECO:0000256" key="2">
    <source>
        <dbReference type="ARBA" id="ARBA00004962"/>
    </source>
</evidence>
<accession>A0A069AZR0</accession>
<dbReference type="SUPFAM" id="SSF53686">
    <property type="entry name" value="Tryptophan synthase beta subunit-like PLP-dependent enzymes"/>
    <property type="match status" value="1"/>
</dbReference>
<comment type="similarity">
    <text evidence="3">Belongs to the cysteine synthase/cystathionine beta-synthase family.</text>
</comment>
<dbReference type="EMBL" id="LK933540">
    <property type="protein sequence ID" value="CDT82319.1"/>
    <property type="molecule type" value="Genomic_DNA"/>
</dbReference>
<feature type="binding site" evidence="10">
    <location>
        <position position="74"/>
    </location>
    <ligand>
        <name>pyridoxal 5'-phosphate</name>
        <dbReference type="ChEBI" id="CHEBI:597326"/>
    </ligand>
</feature>
<comment type="cofactor">
    <cofactor evidence="1 10">
        <name>pyridoxal 5'-phosphate</name>
        <dbReference type="ChEBI" id="CHEBI:597326"/>
    </cofactor>
</comment>
<proteinExistence type="inferred from homology"/>
<dbReference type="FunFam" id="3.40.50.1100:FF:000118">
    <property type="entry name" value="Related to CYS4-cystathionine beta-synthase"/>
    <property type="match status" value="1"/>
</dbReference>
<dbReference type="GO" id="GO:0004124">
    <property type="term" value="F:cysteine synthase activity"/>
    <property type="evidence" value="ECO:0007669"/>
    <property type="project" value="UniProtKB-EC"/>
</dbReference>
<evidence type="ECO:0000256" key="1">
    <source>
        <dbReference type="ARBA" id="ARBA00001933"/>
    </source>
</evidence>
<dbReference type="UniPathway" id="UPA00136">
    <property type="reaction ID" value="UER00200"/>
</dbReference>
<feature type="binding site" evidence="10">
    <location>
        <begin position="177"/>
        <end position="181"/>
    </location>
    <ligand>
        <name>pyridoxal 5'-phosphate</name>
        <dbReference type="ChEBI" id="CHEBI:597326"/>
    </ligand>
</feature>
<feature type="modified residue" description="N6-(pyridoxal phosphate)lysine" evidence="11">
    <location>
        <position position="44"/>
    </location>
</feature>
<evidence type="ECO:0000256" key="7">
    <source>
        <dbReference type="ARBA" id="ARBA00030296"/>
    </source>
</evidence>
<dbReference type="GO" id="GO:0016829">
    <property type="term" value="F:lyase activity"/>
    <property type="evidence" value="ECO:0007669"/>
    <property type="project" value="UniProtKB-KW"/>
</dbReference>
<dbReference type="GO" id="GO:0006535">
    <property type="term" value="P:cysteine biosynthetic process from serine"/>
    <property type="evidence" value="ECO:0007669"/>
    <property type="project" value="InterPro"/>
</dbReference>
<evidence type="ECO:0000256" key="5">
    <source>
        <dbReference type="ARBA" id="ARBA00019371"/>
    </source>
</evidence>
<evidence type="ECO:0000256" key="6">
    <source>
        <dbReference type="ARBA" id="ARBA00022898"/>
    </source>
</evidence>
<keyword evidence="15" id="KW-0456">Lyase</keyword>
<evidence type="ECO:0000256" key="9">
    <source>
        <dbReference type="ARBA" id="ARBA00047931"/>
    </source>
</evidence>
<evidence type="ECO:0000256" key="8">
    <source>
        <dbReference type="ARBA" id="ARBA00033075"/>
    </source>
</evidence>
<dbReference type="EC" id="2.5.1.47" evidence="4"/>
<evidence type="ECO:0000313" key="14">
    <source>
        <dbReference type="EMBL" id="CDS87132.1"/>
    </source>
</evidence>
<protein>
    <recommendedName>
        <fullName evidence="5">Cysteine synthase</fullName>
        <ecNumber evidence="4">2.5.1.47</ecNumber>
    </recommendedName>
    <alternativeName>
        <fullName evidence="7">O-acetylserine (thiol)-lyase</fullName>
    </alternativeName>
    <alternativeName>
        <fullName evidence="8">O-acetylserine sulfhydrylase</fullName>
    </alternativeName>
</protein>
<dbReference type="Pfam" id="PF00291">
    <property type="entry name" value="PALP"/>
    <property type="match status" value="1"/>
</dbReference>
<dbReference type="PANTHER" id="PTHR10314">
    <property type="entry name" value="CYSTATHIONINE BETA-SYNTHASE"/>
    <property type="match status" value="1"/>
</dbReference>